<keyword evidence="2" id="KW-1185">Reference proteome</keyword>
<protein>
    <submittedName>
        <fullName evidence="1">Tetratricopeptide repeat protein</fullName>
    </submittedName>
</protein>
<dbReference type="AlphaFoldDB" id="A0A3G6U3F6"/>
<dbReference type="GeneID" id="99066853"/>
<accession>A0A3G6U3F6</accession>
<dbReference type="RefSeq" id="WP_123871412.1">
    <property type="nucleotide sequence ID" value="NZ_CP033931.1"/>
</dbReference>
<dbReference type="EMBL" id="CP033932">
    <property type="protein sequence ID" value="AZB26483.1"/>
    <property type="molecule type" value="Genomic_DNA"/>
</dbReference>
<gene>
    <name evidence="1" type="ORF">EG339_18770</name>
</gene>
<dbReference type="SUPFAM" id="SSF48452">
    <property type="entry name" value="TPR-like"/>
    <property type="match status" value="1"/>
</dbReference>
<organism evidence="1 2">
    <name type="scientific">Chryseobacterium bernardetii</name>
    <dbReference type="NCBI Taxonomy" id="1241978"/>
    <lineage>
        <taxon>Bacteria</taxon>
        <taxon>Pseudomonadati</taxon>
        <taxon>Bacteroidota</taxon>
        <taxon>Flavobacteriia</taxon>
        <taxon>Flavobacteriales</taxon>
        <taxon>Weeksellaceae</taxon>
        <taxon>Chryseobacterium group</taxon>
        <taxon>Chryseobacterium</taxon>
    </lineage>
</organism>
<evidence type="ECO:0000313" key="1">
    <source>
        <dbReference type="EMBL" id="AZB26483.1"/>
    </source>
</evidence>
<reference evidence="2" key="1">
    <citation type="submission" date="2018-11" db="EMBL/GenBank/DDBJ databases">
        <title>Proposal to divide the Flavobacteriaceae and reorganize its genera based on Amino Acid Identity values calculated from whole genome sequences.</title>
        <authorList>
            <person name="Nicholson A.C."/>
            <person name="Gulvik C.A."/>
            <person name="Whitney A.M."/>
            <person name="Humrighouse B.W."/>
            <person name="Bell M."/>
            <person name="Holmes B."/>
            <person name="Steigerwalt A.G."/>
            <person name="Villarma A."/>
            <person name="Sheth M."/>
            <person name="Batra D."/>
            <person name="Pryor J."/>
            <person name="Bernardet J.-F."/>
            <person name="Hugo C."/>
            <person name="Kampfer P."/>
            <person name="Newman J."/>
            <person name="McQuiston J.R."/>
        </authorList>
    </citation>
    <scope>NUCLEOTIDE SEQUENCE [LARGE SCALE GENOMIC DNA]</scope>
    <source>
        <strain evidence="2">G0229</strain>
    </source>
</reference>
<dbReference type="KEGG" id="cben:EG339_18770"/>
<sequence length="153" mass="17948">MKKLLTICSLILFVKGFSQDNYFLGKTNYCIPEKKESKEMFEGAVEGLNFPQYYPALSLALMKVIKDDPKYCDAYFLAGYYLRLQNLHKESLIMYYTADSLAQNKAPIFKQNLAVQYMRFGQVKKAREKYQEIIKYFPGDPEGYYRCTQIFLV</sequence>
<dbReference type="OrthoDB" id="1251509at2"/>
<proteinExistence type="predicted"/>
<dbReference type="InterPro" id="IPR011990">
    <property type="entry name" value="TPR-like_helical_dom_sf"/>
</dbReference>
<name>A0A3G6U3F6_9FLAO</name>
<evidence type="ECO:0000313" key="2">
    <source>
        <dbReference type="Proteomes" id="UP000271193"/>
    </source>
</evidence>
<dbReference type="Gene3D" id="1.25.40.10">
    <property type="entry name" value="Tetratricopeptide repeat domain"/>
    <property type="match status" value="1"/>
</dbReference>
<dbReference type="Proteomes" id="UP000271193">
    <property type="component" value="Chromosome"/>
</dbReference>